<dbReference type="PANTHER" id="PTHR23155:SF1152">
    <property type="entry name" value="AAA+ ATPASE DOMAIN-CONTAINING PROTEIN"/>
    <property type="match status" value="1"/>
</dbReference>
<evidence type="ECO:0000259" key="12">
    <source>
        <dbReference type="Pfam" id="PF23559"/>
    </source>
</evidence>
<comment type="caution">
    <text evidence="14">The sequence shown here is derived from an EMBL/GenBank/DDBJ whole genome shotgun (WGS) entry which is preliminary data.</text>
</comment>
<keyword evidence="4" id="KW-0963">Cytoplasm</keyword>
<evidence type="ECO:0000256" key="7">
    <source>
        <dbReference type="ARBA" id="ARBA00022737"/>
    </source>
</evidence>
<keyword evidence="15" id="KW-1185">Reference proteome</keyword>
<evidence type="ECO:0000256" key="3">
    <source>
        <dbReference type="ARBA" id="ARBA00008894"/>
    </source>
</evidence>
<dbReference type="GO" id="GO:0005524">
    <property type="term" value="F:ATP binding"/>
    <property type="evidence" value="ECO:0007669"/>
    <property type="project" value="UniProtKB-KW"/>
</dbReference>
<dbReference type="Gene3D" id="1.10.10.10">
    <property type="entry name" value="Winged helix-like DNA-binding domain superfamily/Winged helix DNA-binding domain"/>
    <property type="match status" value="1"/>
</dbReference>
<evidence type="ECO:0000256" key="2">
    <source>
        <dbReference type="ARBA" id="ARBA00004496"/>
    </source>
</evidence>
<feature type="domain" description="NB-ARC" evidence="11">
    <location>
        <begin position="8"/>
        <end position="90"/>
    </location>
</feature>
<dbReference type="Gene3D" id="1.10.8.430">
    <property type="entry name" value="Helical domain of apoptotic protease-activating factors"/>
    <property type="match status" value="1"/>
</dbReference>
<evidence type="ECO:0000256" key="1">
    <source>
        <dbReference type="ARBA" id="ARBA00002074"/>
    </source>
</evidence>
<comment type="subcellular location">
    <subcellularLocation>
        <location evidence="2">Cytoplasm</location>
    </subcellularLocation>
</comment>
<evidence type="ECO:0000259" key="13">
    <source>
        <dbReference type="Pfam" id="PF23598"/>
    </source>
</evidence>
<dbReference type="GO" id="GO:0009626">
    <property type="term" value="P:plant-type hypersensitive response"/>
    <property type="evidence" value="ECO:0007669"/>
    <property type="project" value="UniProtKB-KW"/>
</dbReference>
<evidence type="ECO:0000256" key="6">
    <source>
        <dbReference type="ARBA" id="ARBA00022667"/>
    </source>
</evidence>
<dbReference type="Proteomes" id="UP000653305">
    <property type="component" value="Unassembled WGS sequence"/>
</dbReference>
<keyword evidence="6" id="KW-0381">Hypersensitive response</keyword>
<accession>A0A830CP76</accession>
<keyword evidence="5" id="KW-0433">Leucine-rich repeat</keyword>
<dbReference type="InterPro" id="IPR058922">
    <property type="entry name" value="WHD_DRP"/>
</dbReference>
<keyword evidence="7" id="KW-0677">Repeat</keyword>
<dbReference type="GO" id="GO:0043531">
    <property type="term" value="F:ADP binding"/>
    <property type="evidence" value="ECO:0007669"/>
    <property type="project" value="InterPro"/>
</dbReference>
<evidence type="ECO:0000259" key="11">
    <source>
        <dbReference type="Pfam" id="PF00931"/>
    </source>
</evidence>
<dbReference type="AlphaFoldDB" id="A0A830CP76"/>
<evidence type="ECO:0000256" key="5">
    <source>
        <dbReference type="ARBA" id="ARBA00022614"/>
    </source>
</evidence>
<evidence type="ECO:0000313" key="14">
    <source>
        <dbReference type="EMBL" id="GFP97693.1"/>
    </source>
</evidence>
<evidence type="ECO:0000256" key="8">
    <source>
        <dbReference type="ARBA" id="ARBA00022741"/>
    </source>
</evidence>
<comment type="similarity">
    <text evidence="3">Belongs to the disease resistance NB-LRR family.</text>
</comment>
<keyword evidence="10" id="KW-0067">ATP-binding</keyword>
<name>A0A830CP76_9LAMI</name>
<dbReference type="GO" id="GO:0005737">
    <property type="term" value="C:cytoplasm"/>
    <property type="evidence" value="ECO:0007669"/>
    <property type="project" value="UniProtKB-SubCell"/>
</dbReference>
<dbReference type="InterPro" id="IPR055414">
    <property type="entry name" value="LRR_R13L4/SHOC2-like"/>
</dbReference>
<dbReference type="InterPro" id="IPR042197">
    <property type="entry name" value="Apaf_helical"/>
</dbReference>
<dbReference type="InterPro" id="IPR027417">
    <property type="entry name" value="P-loop_NTPase"/>
</dbReference>
<dbReference type="SUPFAM" id="SSF52058">
    <property type="entry name" value="L domain-like"/>
    <property type="match status" value="1"/>
</dbReference>
<dbReference type="Gene3D" id="3.80.10.10">
    <property type="entry name" value="Ribonuclease Inhibitor"/>
    <property type="match status" value="1"/>
</dbReference>
<feature type="domain" description="Disease resistance R13L4/SHOC-2-like LRR" evidence="13">
    <location>
        <begin position="299"/>
        <end position="531"/>
    </location>
</feature>
<dbReference type="Pfam" id="PF23559">
    <property type="entry name" value="WHD_DRP"/>
    <property type="match status" value="1"/>
</dbReference>
<comment type="function">
    <text evidence="1">Confers resistance to late blight (Phytophthora infestans) races carrying the avirulence gene Avr1. Resistance proteins guard the plant against pathogens that contain an appropriate avirulence protein via an indirect interaction with this avirulence protein. That triggers a defense system including the hypersensitive response, which restricts the pathogen growth.</text>
</comment>
<dbReference type="Gene3D" id="3.40.50.300">
    <property type="entry name" value="P-loop containing nucleotide triphosphate hydrolases"/>
    <property type="match status" value="1"/>
</dbReference>
<evidence type="ECO:0000313" key="15">
    <source>
        <dbReference type="Proteomes" id="UP000653305"/>
    </source>
</evidence>
<dbReference type="InterPro" id="IPR032675">
    <property type="entry name" value="LRR_dom_sf"/>
</dbReference>
<dbReference type="PANTHER" id="PTHR23155">
    <property type="entry name" value="DISEASE RESISTANCE PROTEIN RP"/>
    <property type="match status" value="1"/>
</dbReference>
<proteinExistence type="inferred from homology"/>
<keyword evidence="8" id="KW-0547">Nucleotide-binding</keyword>
<organism evidence="14 15">
    <name type="scientific">Phtheirospermum japonicum</name>
    <dbReference type="NCBI Taxonomy" id="374723"/>
    <lineage>
        <taxon>Eukaryota</taxon>
        <taxon>Viridiplantae</taxon>
        <taxon>Streptophyta</taxon>
        <taxon>Embryophyta</taxon>
        <taxon>Tracheophyta</taxon>
        <taxon>Spermatophyta</taxon>
        <taxon>Magnoliopsida</taxon>
        <taxon>eudicotyledons</taxon>
        <taxon>Gunneridae</taxon>
        <taxon>Pentapetalae</taxon>
        <taxon>asterids</taxon>
        <taxon>lamiids</taxon>
        <taxon>Lamiales</taxon>
        <taxon>Orobanchaceae</taxon>
        <taxon>Orobanchaceae incertae sedis</taxon>
        <taxon>Phtheirospermum</taxon>
    </lineage>
</organism>
<evidence type="ECO:0000256" key="4">
    <source>
        <dbReference type="ARBA" id="ARBA00022490"/>
    </source>
</evidence>
<evidence type="ECO:0000256" key="9">
    <source>
        <dbReference type="ARBA" id="ARBA00022821"/>
    </source>
</evidence>
<dbReference type="Pfam" id="PF23598">
    <property type="entry name" value="LRR_14"/>
    <property type="match status" value="1"/>
</dbReference>
<protein>
    <submittedName>
        <fullName evidence="14">Putative late blight resistance protein homolog r1a-4</fullName>
    </submittedName>
</protein>
<sequence length="640" mass="73493">MDAGGLGEHLYARLTGRRFLVVLDDIWNAQVLRDLKKFIPIDRNGSRIIMTTRLLGVYAACTAGISTLVVPFMNDDESWNLLRETVFTSDQEPWDPQLEKIGRKIAKNCEGLPLAIIEVGRLLCKTERKVECWKEIEEREDPLVITIDDGTPISNTLSLSYKMLPRCLKSCFLYMGVFPKDYEIPTSKLIQLWVSEGFIEQPLSGKSLEKRAEEYLNDLVFRSLVLVCKCSSSDRIKTCRIHFVFRNICISEAHNENLFHIIKKYPQGTDRQRGLCFHNNTVLGFKGVHSSLLESVPTARSLLCFGPQHQHPLRVYLHFPSLSVLDAVTIRFYKFPQQVVELVQLRYLAITYDGEIPPSISALCDLEVLIVRRHHESLKHSKAPVYLPMEIWKLHKLRHLKCMGHDLLDPTSVENGSANILENLLTLSGVSAHSCTRGVLGRMPSLTKLGVRIESPHDVIEISNLFRDFRFLKRLVSCKCIVENPSIGSQVVSFAPYFPTGIRKLTLQGCRFSWRDMTYIGSIPNLQVLKLRRCAFRGPEWETSEREFRGLKVLLLEDLDIQHWIISPRCHFPNLRRFIIRHCYRLQEIPHVIGCLSKLEMIEVDDCSPTLVISAQQIQQQRRIHSSWDDKIKSKPPLSQ</sequence>
<dbReference type="EMBL" id="BMAC01000499">
    <property type="protein sequence ID" value="GFP97693.1"/>
    <property type="molecule type" value="Genomic_DNA"/>
</dbReference>
<reference evidence="14" key="1">
    <citation type="submission" date="2020-07" db="EMBL/GenBank/DDBJ databases">
        <title>Ethylene signaling mediates host invasion by parasitic plants.</title>
        <authorList>
            <person name="Yoshida S."/>
        </authorList>
    </citation>
    <scope>NUCLEOTIDE SEQUENCE</scope>
    <source>
        <strain evidence="14">Okayama</strain>
    </source>
</reference>
<dbReference type="SUPFAM" id="SSF52540">
    <property type="entry name" value="P-loop containing nucleoside triphosphate hydrolases"/>
    <property type="match status" value="1"/>
</dbReference>
<dbReference type="InterPro" id="IPR036388">
    <property type="entry name" value="WH-like_DNA-bd_sf"/>
</dbReference>
<evidence type="ECO:0000256" key="10">
    <source>
        <dbReference type="ARBA" id="ARBA00022840"/>
    </source>
</evidence>
<gene>
    <name evidence="14" type="ORF">PHJA_001913400</name>
</gene>
<dbReference type="OrthoDB" id="912250at2759"/>
<feature type="domain" description="Disease resistance protein winged helix" evidence="12">
    <location>
        <begin position="177"/>
        <end position="246"/>
    </location>
</feature>
<dbReference type="InterPro" id="IPR002182">
    <property type="entry name" value="NB-ARC"/>
</dbReference>
<dbReference type="InterPro" id="IPR044974">
    <property type="entry name" value="Disease_R_plants"/>
</dbReference>
<dbReference type="Pfam" id="PF00931">
    <property type="entry name" value="NB-ARC"/>
    <property type="match status" value="1"/>
</dbReference>
<dbReference type="FunFam" id="1.10.10.10:FF:000322">
    <property type="entry name" value="Probable disease resistance protein At1g63360"/>
    <property type="match status" value="1"/>
</dbReference>
<dbReference type="PRINTS" id="PR00364">
    <property type="entry name" value="DISEASERSIST"/>
</dbReference>
<keyword evidence="9" id="KW-0611">Plant defense</keyword>